<dbReference type="GO" id="GO:0006508">
    <property type="term" value="P:proteolysis"/>
    <property type="evidence" value="ECO:0007669"/>
    <property type="project" value="InterPro"/>
</dbReference>
<proteinExistence type="inferred from homology"/>
<dbReference type="InterPro" id="IPR000169">
    <property type="entry name" value="Pept_cys_AS"/>
</dbReference>
<protein>
    <recommendedName>
        <fullName evidence="8">Peptidase C1A papain C-terminal domain-containing protein</fullName>
    </recommendedName>
</protein>
<dbReference type="OrthoDB" id="65740at2759"/>
<keyword evidence="3" id="KW-1015">Disulfide bond</keyword>
<dbReference type="Pfam" id="PF00112">
    <property type="entry name" value="Peptidase_C1"/>
    <property type="match status" value="1"/>
</dbReference>
<dbReference type="Gene3D" id="3.90.70.10">
    <property type="entry name" value="Cysteine proteinases"/>
    <property type="match status" value="1"/>
</dbReference>
<feature type="domain" description="Peptidase C1A papain C-terminal" evidence="4">
    <location>
        <begin position="104"/>
        <end position="326"/>
    </location>
</feature>
<dbReference type="SMART" id="SM00645">
    <property type="entry name" value="Pept_C1"/>
    <property type="match status" value="1"/>
</dbReference>
<dbReference type="PROSITE" id="PS00139">
    <property type="entry name" value="THIOL_PROTEASE_CYS"/>
    <property type="match status" value="1"/>
</dbReference>
<dbReference type="RefSeq" id="XP_009035714.1">
    <property type="nucleotide sequence ID" value="XM_009037466.1"/>
</dbReference>
<keyword evidence="7" id="KW-1185">Reference proteome</keyword>
<dbReference type="EMBL" id="GL833125">
    <property type="protein sequence ID" value="EGB09667.1"/>
    <property type="molecule type" value="Genomic_DNA"/>
</dbReference>
<evidence type="ECO:0000259" key="5">
    <source>
        <dbReference type="SMART" id="SM00848"/>
    </source>
</evidence>
<dbReference type="OMA" id="THGVTKF"/>
<dbReference type="PANTHER" id="PTHR12411">
    <property type="entry name" value="CYSTEINE PROTEASE FAMILY C1-RELATED"/>
    <property type="match status" value="1"/>
</dbReference>
<dbReference type="PRINTS" id="PR00705">
    <property type="entry name" value="PAPAIN"/>
</dbReference>
<evidence type="ECO:0000256" key="1">
    <source>
        <dbReference type="ARBA" id="ARBA00008455"/>
    </source>
</evidence>
<feature type="domain" description="Cathepsin propeptide inhibitor" evidence="5">
    <location>
        <begin position="19"/>
        <end position="76"/>
    </location>
</feature>
<evidence type="ECO:0000313" key="6">
    <source>
        <dbReference type="EMBL" id="EGB09667.1"/>
    </source>
</evidence>
<evidence type="ECO:0000259" key="4">
    <source>
        <dbReference type="SMART" id="SM00645"/>
    </source>
</evidence>
<dbReference type="Proteomes" id="UP000002729">
    <property type="component" value="Unassembled WGS sequence"/>
</dbReference>
<comment type="similarity">
    <text evidence="1">Belongs to the peptidase C1 family.</text>
</comment>
<dbReference type="PROSITE" id="PS00640">
    <property type="entry name" value="THIOL_PROTEASE_ASN"/>
    <property type="match status" value="1"/>
</dbReference>
<dbReference type="SUPFAM" id="SSF54001">
    <property type="entry name" value="Cysteine proteinases"/>
    <property type="match status" value="1"/>
</dbReference>
<accession>F0Y672</accession>
<evidence type="ECO:0000256" key="3">
    <source>
        <dbReference type="ARBA" id="ARBA00023157"/>
    </source>
</evidence>
<evidence type="ECO:0000313" key="7">
    <source>
        <dbReference type="Proteomes" id="UP000002729"/>
    </source>
</evidence>
<dbReference type="InterPro" id="IPR000668">
    <property type="entry name" value="Peptidase_C1A_C"/>
</dbReference>
<dbReference type="SMART" id="SM00848">
    <property type="entry name" value="Inhibitor_I29"/>
    <property type="match status" value="1"/>
</dbReference>
<evidence type="ECO:0000256" key="2">
    <source>
        <dbReference type="ARBA" id="ARBA00023145"/>
    </source>
</evidence>
<dbReference type="AlphaFoldDB" id="F0Y672"/>
<dbReference type="InterPro" id="IPR025660">
    <property type="entry name" value="Pept_his_AS"/>
</dbReference>
<dbReference type="CDD" id="cd02248">
    <property type="entry name" value="Peptidase_C1A"/>
    <property type="match status" value="1"/>
</dbReference>
<gene>
    <name evidence="6" type="ORF">AURANDRAFT_53321</name>
</gene>
<dbReference type="InterPro" id="IPR025661">
    <property type="entry name" value="Pept_asp_AS"/>
</dbReference>
<dbReference type="Pfam" id="PF08246">
    <property type="entry name" value="Inhibitor_I29"/>
    <property type="match status" value="1"/>
</dbReference>
<dbReference type="FunFam" id="3.90.70.10:FF:000332">
    <property type="entry name" value="Cathepsin L1"/>
    <property type="match status" value="1"/>
</dbReference>
<dbReference type="PROSITE" id="PS00639">
    <property type="entry name" value="THIOL_PROTEASE_HIS"/>
    <property type="match status" value="1"/>
</dbReference>
<dbReference type="InterPro" id="IPR013128">
    <property type="entry name" value="Peptidase_C1A"/>
</dbReference>
<reference evidence="6 7" key="1">
    <citation type="journal article" date="2011" name="Proc. Natl. Acad. Sci. U.S.A.">
        <title>Niche of harmful alga Aureococcus anophagefferens revealed through ecogenomics.</title>
        <authorList>
            <person name="Gobler C.J."/>
            <person name="Berry D.L."/>
            <person name="Dyhrman S.T."/>
            <person name="Wilhelm S.W."/>
            <person name="Salamov A."/>
            <person name="Lobanov A.V."/>
            <person name="Zhang Y."/>
            <person name="Collier J.L."/>
            <person name="Wurch L.L."/>
            <person name="Kustka A.B."/>
            <person name="Dill B.D."/>
            <person name="Shah M."/>
            <person name="VerBerkmoes N.C."/>
            <person name="Kuo A."/>
            <person name="Terry A."/>
            <person name="Pangilinan J."/>
            <person name="Lindquist E.A."/>
            <person name="Lucas S."/>
            <person name="Paulsen I.T."/>
            <person name="Hattenrath-Lehmann T.K."/>
            <person name="Talmage S.C."/>
            <person name="Walker E.A."/>
            <person name="Koch F."/>
            <person name="Burson A.M."/>
            <person name="Marcoval M.A."/>
            <person name="Tang Y.Z."/>
            <person name="Lecleir G.R."/>
            <person name="Coyne K.J."/>
            <person name="Berg G.M."/>
            <person name="Bertrand E.M."/>
            <person name="Saito M.A."/>
            <person name="Gladyshev V.N."/>
            <person name="Grigoriev I.V."/>
        </authorList>
    </citation>
    <scope>NUCLEOTIDE SEQUENCE [LARGE SCALE GENOMIC DNA]</scope>
    <source>
        <strain evidence="7">CCMP 1984</strain>
    </source>
</reference>
<organism evidence="7">
    <name type="scientific">Aureococcus anophagefferens</name>
    <name type="common">Harmful bloom alga</name>
    <dbReference type="NCBI Taxonomy" id="44056"/>
    <lineage>
        <taxon>Eukaryota</taxon>
        <taxon>Sar</taxon>
        <taxon>Stramenopiles</taxon>
        <taxon>Ochrophyta</taxon>
        <taxon>Pelagophyceae</taxon>
        <taxon>Pelagomonadales</taxon>
        <taxon>Pelagomonadaceae</taxon>
        <taxon>Aureococcus</taxon>
    </lineage>
</organism>
<dbReference type="GO" id="GO:0008234">
    <property type="term" value="F:cysteine-type peptidase activity"/>
    <property type="evidence" value="ECO:0007669"/>
    <property type="project" value="InterPro"/>
</dbReference>
<dbReference type="InterPro" id="IPR039417">
    <property type="entry name" value="Peptidase_C1A_papain-like"/>
</dbReference>
<dbReference type="InterPro" id="IPR013201">
    <property type="entry name" value="Prot_inhib_I29"/>
</dbReference>
<sequence>MLLKSLLLASTAAASEPAFRAWMAAHGRTYEGAAEFEARLAVFVENTAAIAALNDDPEDGATYAMNAFGDLSADEFRAQRLMGEGRAPPDLAAAPRLAVPAGDAPDAVDWRDEGAVTAVRDQGSLGTCWIFSTVQNLEGQAAIKSGENATDLSVEQILECDKNSNATADQADCGEFGGWPYLAFEYLMDAGAPRRGLRSEAEMPYCSGPKGYCESKDGFAVEVASWKAISTDEAEIAAALAATGPLSVVLNAQKLQFYKKGVYSPMLCSKDKLDHAVLAVGYGTDGGKDYWTVKNSWGAKWGEDGYFRIKRGDGTCGINTHVTTGVLA</sequence>
<dbReference type="GeneID" id="20222288"/>
<dbReference type="KEGG" id="aaf:AURANDRAFT_53321"/>
<name>F0Y672_AURAN</name>
<dbReference type="InterPro" id="IPR038765">
    <property type="entry name" value="Papain-like_cys_pep_sf"/>
</dbReference>
<dbReference type="eggNOG" id="KOG1542">
    <property type="taxonomic scope" value="Eukaryota"/>
</dbReference>
<dbReference type="InParanoid" id="F0Y672"/>
<evidence type="ECO:0008006" key="8">
    <source>
        <dbReference type="Google" id="ProtNLM"/>
    </source>
</evidence>
<keyword evidence="2" id="KW-0865">Zymogen</keyword>